<evidence type="ECO:0000313" key="4">
    <source>
        <dbReference type="EMBL" id="CAB4144995.1"/>
    </source>
</evidence>
<protein>
    <recommendedName>
        <fullName evidence="2">Single-stranded DNA-binding protein</fullName>
    </recommendedName>
</protein>
<evidence type="ECO:0000256" key="1">
    <source>
        <dbReference type="ARBA" id="ARBA00023125"/>
    </source>
</evidence>
<dbReference type="PIRSF" id="PIRSF002070">
    <property type="entry name" value="SSB"/>
    <property type="match status" value="1"/>
</dbReference>
<dbReference type="EMBL" id="LR796441">
    <property type="protein sequence ID" value="CAB4144995.1"/>
    <property type="molecule type" value="Genomic_DNA"/>
</dbReference>
<dbReference type="NCBIfam" id="TIGR00621">
    <property type="entry name" value="ssb"/>
    <property type="match status" value="1"/>
</dbReference>
<dbReference type="PROSITE" id="PS50935">
    <property type="entry name" value="SSB"/>
    <property type="match status" value="1"/>
</dbReference>
<dbReference type="Gene3D" id="2.40.50.140">
    <property type="entry name" value="Nucleic acid-binding proteins"/>
    <property type="match status" value="1"/>
</dbReference>
<evidence type="ECO:0000256" key="2">
    <source>
        <dbReference type="PIRNR" id="PIRNR002070"/>
    </source>
</evidence>
<dbReference type="GO" id="GO:0006260">
    <property type="term" value="P:DNA replication"/>
    <property type="evidence" value="ECO:0007669"/>
    <property type="project" value="InterPro"/>
</dbReference>
<feature type="region of interest" description="Disordered" evidence="3">
    <location>
        <begin position="102"/>
        <end position="132"/>
    </location>
</feature>
<dbReference type="Pfam" id="PF00436">
    <property type="entry name" value="SSB"/>
    <property type="match status" value="1"/>
</dbReference>
<evidence type="ECO:0000256" key="3">
    <source>
        <dbReference type="SAM" id="MobiDB-lite"/>
    </source>
</evidence>
<reference evidence="4" key="1">
    <citation type="submission" date="2020-04" db="EMBL/GenBank/DDBJ databases">
        <authorList>
            <person name="Chiriac C."/>
            <person name="Salcher M."/>
            <person name="Ghai R."/>
            <person name="Kavagutti S V."/>
        </authorList>
    </citation>
    <scope>NUCLEOTIDE SEQUENCE</scope>
</reference>
<proteinExistence type="inferred from homology"/>
<dbReference type="PANTHER" id="PTHR10302:SF0">
    <property type="entry name" value="SINGLE-STRANDED DNA-BINDING PROTEIN, MITOCHONDRIAL"/>
    <property type="match status" value="1"/>
</dbReference>
<dbReference type="InterPro" id="IPR012340">
    <property type="entry name" value="NA-bd_OB-fold"/>
</dbReference>
<dbReference type="InterPro" id="IPR000424">
    <property type="entry name" value="Primosome_PriB/ssb"/>
</dbReference>
<sequence length="132" mass="14603">MLNHVTLIGRLVADPESKQTTTGKSVCNIRIAVDRKGREKETDFFSCTAFGQTGDALATYATKGRLVAIVGKIQLDNYTDKEGVKKQSIKIIVDQWTLLDSRKEQDDQTLPPPNPRPAGQIKVDDIDDPFAD</sequence>
<dbReference type="GO" id="GO:0003697">
    <property type="term" value="F:single-stranded DNA binding"/>
    <property type="evidence" value="ECO:0007669"/>
    <property type="project" value="InterPro"/>
</dbReference>
<organism evidence="4">
    <name type="scientific">uncultured Caudovirales phage</name>
    <dbReference type="NCBI Taxonomy" id="2100421"/>
    <lineage>
        <taxon>Viruses</taxon>
        <taxon>Duplodnaviria</taxon>
        <taxon>Heunggongvirae</taxon>
        <taxon>Uroviricota</taxon>
        <taxon>Caudoviricetes</taxon>
        <taxon>Peduoviridae</taxon>
        <taxon>Maltschvirus</taxon>
        <taxon>Maltschvirus maltsch</taxon>
    </lineage>
</organism>
<name>A0A6J5MD40_9CAUD</name>
<dbReference type="EMBL" id="LR796634">
    <property type="protein sequence ID" value="CAB4156520.1"/>
    <property type="molecule type" value="Genomic_DNA"/>
</dbReference>
<dbReference type="CDD" id="cd04496">
    <property type="entry name" value="SSB_OBF"/>
    <property type="match status" value="1"/>
</dbReference>
<gene>
    <name evidence="4" type="ORF">UFOVP467_45</name>
    <name evidence="5" type="ORF">UFOVP657_66</name>
</gene>
<dbReference type="HAMAP" id="MF_00984">
    <property type="entry name" value="SSB"/>
    <property type="match status" value="1"/>
</dbReference>
<dbReference type="SUPFAM" id="SSF50249">
    <property type="entry name" value="Nucleic acid-binding proteins"/>
    <property type="match status" value="1"/>
</dbReference>
<accession>A0A6J5MD40</accession>
<dbReference type="PANTHER" id="PTHR10302">
    <property type="entry name" value="SINGLE-STRANDED DNA-BINDING PROTEIN"/>
    <property type="match status" value="1"/>
</dbReference>
<keyword evidence="1 2" id="KW-0238">DNA-binding</keyword>
<dbReference type="GO" id="GO:0009295">
    <property type="term" value="C:nucleoid"/>
    <property type="evidence" value="ECO:0007669"/>
    <property type="project" value="TreeGrafter"/>
</dbReference>
<evidence type="ECO:0000313" key="5">
    <source>
        <dbReference type="EMBL" id="CAB4156520.1"/>
    </source>
</evidence>
<dbReference type="InterPro" id="IPR011344">
    <property type="entry name" value="ssDNA-bd"/>
</dbReference>